<accession>A0A8J7CZL2</accession>
<evidence type="ECO:0000259" key="6">
    <source>
        <dbReference type="PROSITE" id="PS51123"/>
    </source>
</evidence>
<dbReference type="GO" id="GO:0009279">
    <property type="term" value="C:cell outer membrane"/>
    <property type="evidence" value="ECO:0007669"/>
    <property type="project" value="UniProtKB-SubCell"/>
</dbReference>
<dbReference type="PANTHER" id="PTHR30329:SF21">
    <property type="entry name" value="LIPOPROTEIN YIAD-RELATED"/>
    <property type="match status" value="1"/>
</dbReference>
<name>A0A8J7CZL2_9RHOB</name>
<keyword evidence="2 4" id="KW-0472">Membrane</keyword>
<dbReference type="InterPro" id="IPR006665">
    <property type="entry name" value="OmpA-like"/>
</dbReference>
<protein>
    <submittedName>
        <fullName evidence="7">OmpA family protein</fullName>
    </submittedName>
</protein>
<keyword evidence="3" id="KW-0998">Cell outer membrane</keyword>
<dbReference type="PROSITE" id="PS51123">
    <property type="entry name" value="OMPA_2"/>
    <property type="match status" value="1"/>
</dbReference>
<dbReference type="InterPro" id="IPR050330">
    <property type="entry name" value="Bact_OuterMem_StrucFunc"/>
</dbReference>
<dbReference type="Proteomes" id="UP000609121">
    <property type="component" value="Unassembled WGS sequence"/>
</dbReference>
<evidence type="ECO:0000256" key="2">
    <source>
        <dbReference type="ARBA" id="ARBA00023136"/>
    </source>
</evidence>
<feature type="region of interest" description="Disordered" evidence="5">
    <location>
        <begin position="601"/>
        <end position="621"/>
    </location>
</feature>
<comment type="subcellular location">
    <subcellularLocation>
        <location evidence="1">Cell outer membrane</location>
    </subcellularLocation>
</comment>
<feature type="domain" description="OmpA-like" evidence="6">
    <location>
        <begin position="485"/>
        <end position="602"/>
    </location>
</feature>
<reference evidence="7" key="1">
    <citation type="submission" date="2020-09" db="EMBL/GenBank/DDBJ databases">
        <title>A novel bacterium of genus Mangrovicoccus, isolated from South China Sea.</title>
        <authorList>
            <person name="Huang H."/>
            <person name="Mo K."/>
            <person name="Hu Y."/>
        </authorList>
    </citation>
    <scope>NUCLEOTIDE SEQUENCE</scope>
    <source>
        <strain evidence="7">HB182678</strain>
    </source>
</reference>
<dbReference type="InterPro" id="IPR036737">
    <property type="entry name" value="OmpA-like_sf"/>
</dbReference>
<dbReference type="AlphaFoldDB" id="A0A8J7CZL2"/>
<evidence type="ECO:0000313" key="7">
    <source>
        <dbReference type="EMBL" id="MBE3638068.1"/>
    </source>
</evidence>
<dbReference type="Pfam" id="PF00691">
    <property type="entry name" value="OmpA"/>
    <property type="match status" value="1"/>
</dbReference>
<dbReference type="Gene3D" id="3.40.1520.20">
    <property type="match status" value="2"/>
</dbReference>
<evidence type="ECO:0000256" key="3">
    <source>
        <dbReference type="ARBA" id="ARBA00023237"/>
    </source>
</evidence>
<gene>
    <name evidence="7" type="ORF">ICN82_07610</name>
</gene>
<comment type="caution">
    <text evidence="7">The sequence shown here is derived from an EMBL/GenBank/DDBJ whole genome shotgun (WGS) entry which is preliminary data.</text>
</comment>
<evidence type="ECO:0000256" key="4">
    <source>
        <dbReference type="PROSITE-ProRule" id="PRU00473"/>
    </source>
</evidence>
<dbReference type="SUPFAM" id="SSF103088">
    <property type="entry name" value="OmpA-like"/>
    <property type="match status" value="1"/>
</dbReference>
<evidence type="ECO:0000313" key="8">
    <source>
        <dbReference type="Proteomes" id="UP000609121"/>
    </source>
</evidence>
<keyword evidence="8" id="KW-1185">Reference proteome</keyword>
<dbReference type="Gene3D" id="3.30.1330.60">
    <property type="entry name" value="OmpA-like domain"/>
    <property type="match status" value="1"/>
</dbReference>
<dbReference type="InterPro" id="IPR006664">
    <property type="entry name" value="OMP_bac"/>
</dbReference>
<sequence length="621" mass="63998">MNGLTWAKFAILGVAAAGACGLALLGVDHLESRNGTEVRTALAAEGLDWAVVAPDGLKIVLSGTAPDEAARFRALTVAGRTANPAHIRDRMAVAAPQDMPELSYVLEVLRNGDSVLMHGLIPAGREGGDDIVGTLRALLPEAEISDIVTESLARSSEGWRDAAALGVKALTELPDVRVEITPGALTVEGVAPEGPAGAGWTARFLDGAPEGVEVTVKLRQPRERLSPFLLRVSKDAEGLLLESCAAESGPDLDRILAALAGAGGSDPGVCQVALGAPDRQWPAAAEAAIAALAGLEEGAVTLSDSMVTVLPGAGVAPEALSRAGDGLRQALPAGYRLSLMPVPVEDEDRDVARLSLTRSAEGPVTLRGPLSSAQDEAVLASLAAARFGADSLTRVISLAADLPRGWDVHALAATEALALLSEGRVEMTAEALTVTGRSQVEDAVPRITAELSRTLGDSLPFSVDVAYVAPPPEAEAGPSPEACVEAVNGILLEDRIDFDPGSVELGAAGLETVDRIAAVLRDCPDVAMEIGGHTDSQGREEMNELLSQARAEAVLDALAARRVLTGQLTARGYGETRPIADNGTEAGREANRRIAFRLVTEDDSAGADAAQPEEGGANGSN</sequence>
<dbReference type="PANTHER" id="PTHR30329">
    <property type="entry name" value="STATOR ELEMENT OF FLAGELLAR MOTOR COMPLEX"/>
    <property type="match status" value="1"/>
</dbReference>
<dbReference type="CDD" id="cd07185">
    <property type="entry name" value="OmpA_C-like"/>
    <property type="match status" value="1"/>
</dbReference>
<dbReference type="PRINTS" id="PR01023">
    <property type="entry name" value="NAFLGMOTY"/>
</dbReference>
<organism evidence="7 8">
    <name type="scientific">Mangrovicoccus algicola</name>
    <dbReference type="NCBI Taxonomy" id="2771008"/>
    <lineage>
        <taxon>Bacteria</taxon>
        <taxon>Pseudomonadati</taxon>
        <taxon>Pseudomonadota</taxon>
        <taxon>Alphaproteobacteria</taxon>
        <taxon>Rhodobacterales</taxon>
        <taxon>Paracoccaceae</taxon>
        <taxon>Mangrovicoccus</taxon>
    </lineage>
</organism>
<dbReference type="RefSeq" id="WP_193181385.1">
    <property type="nucleotide sequence ID" value="NZ_JACVXA010000015.1"/>
</dbReference>
<dbReference type="PRINTS" id="PR01021">
    <property type="entry name" value="OMPADOMAIN"/>
</dbReference>
<dbReference type="EMBL" id="JACVXA010000015">
    <property type="protein sequence ID" value="MBE3638068.1"/>
    <property type="molecule type" value="Genomic_DNA"/>
</dbReference>
<evidence type="ECO:0000256" key="1">
    <source>
        <dbReference type="ARBA" id="ARBA00004442"/>
    </source>
</evidence>
<proteinExistence type="predicted"/>
<evidence type="ECO:0000256" key="5">
    <source>
        <dbReference type="SAM" id="MobiDB-lite"/>
    </source>
</evidence>